<protein>
    <submittedName>
        <fullName evidence="4">N-acetyltransferase</fullName>
    </submittedName>
</protein>
<dbReference type="InterPro" id="IPR016181">
    <property type="entry name" value="Acyl_CoA_acyltransferase"/>
</dbReference>
<proteinExistence type="predicted"/>
<dbReference type="Pfam" id="PF00583">
    <property type="entry name" value="Acetyltransf_1"/>
    <property type="match status" value="1"/>
</dbReference>
<gene>
    <name evidence="4" type="ORF">GCM10011510_09180</name>
</gene>
<dbReference type="PANTHER" id="PTHR10908">
    <property type="entry name" value="SEROTONIN N-ACETYLTRANSFERASE"/>
    <property type="match status" value="1"/>
</dbReference>
<organism evidence="4 5">
    <name type="scientific">Streptococcus himalayensis</name>
    <dbReference type="NCBI Taxonomy" id="1888195"/>
    <lineage>
        <taxon>Bacteria</taxon>
        <taxon>Bacillati</taxon>
        <taxon>Bacillota</taxon>
        <taxon>Bacilli</taxon>
        <taxon>Lactobacillales</taxon>
        <taxon>Streptococcaceae</taxon>
        <taxon>Streptococcus</taxon>
    </lineage>
</organism>
<sequence length="165" mass="18353">MKIRQARIEDLAAIVAIERENFSLEEAMSQEVLEAHLKHCKTSFLVAEEGNELLGYLEGPVQRERHLKDLSFTVSVIDTSEQVGGYISITSLSISPTSQGSGIGKALINAMKAVATRDGRLGINLTCHDYLIAYYERHGFINEGVSSSQYAEEVWYDLVWETVSP</sequence>
<dbReference type="PROSITE" id="PS51186">
    <property type="entry name" value="GNAT"/>
    <property type="match status" value="1"/>
</dbReference>
<keyword evidence="2" id="KW-0012">Acyltransferase</keyword>
<dbReference type="Gene3D" id="3.40.630.30">
    <property type="match status" value="1"/>
</dbReference>
<dbReference type="InterPro" id="IPR051635">
    <property type="entry name" value="SNAT-like"/>
</dbReference>
<keyword evidence="5" id="KW-1185">Reference proteome</keyword>
<evidence type="ECO:0000313" key="5">
    <source>
        <dbReference type="Proteomes" id="UP000660801"/>
    </source>
</evidence>
<dbReference type="OrthoDB" id="9800962at2"/>
<evidence type="ECO:0000313" key="4">
    <source>
        <dbReference type="EMBL" id="GGE30047.1"/>
    </source>
</evidence>
<dbReference type="PANTHER" id="PTHR10908:SF0">
    <property type="entry name" value="SEROTONIN N-ACETYLTRANSFERASE"/>
    <property type="match status" value="1"/>
</dbReference>
<dbReference type="RefSeq" id="WP_068993951.1">
    <property type="nucleotide sequence ID" value="NZ_BMJN01000011.1"/>
</dbReference>
<evidence type="ECO:0000256" key="2">
    <source>
        <dbReference type="ARBA" id="ARBA00023315"/>
    </source>
</evidence>
<name>A0A917EG78_9STRE</name>
<dbReference type="GO" id="GO:0008080">
    <property type="term" value="F:N-acetyltransferase activity"/>
    <property type="evidence" value="ECO:0007669"/>
    <property type="project" value="UniProtKB-ARBA"/>
</dbReference>
<evidence type="ECO:0000259" key="3">
    <source>
        <dbReference type="PROSITE" id="PS51186"/>
    </source>
</evidence>
<comment type="caution">
    <text evidence="4">The sequence shown here is derived from an EMBL/GenBank/DDBJ whole genome shotgun (WGS) entry which is preliminary data.</text>
</comment>
<reference evidence="4" key="2">
    <citation type="submission" date="2020-09" db="EMBL/GenBank/DDBJ databases">
        <authorList>
            <person name="Sun Q."/>
            <person name="Zhou Y."/>
        </authorList>
    </citation>
    <scope>NUCLEOTIDE SEQUENCE</scope>
    <source>
        <strain evidence="4">CGMCC 1.15533</strain>
    </source>
</reference>
<dbReference type="Proteomes" id="UP000660801">
    <property type="component" value="Unassembled WGS sequence"/>
</dbReference>
<accession>A0A917EG78</accession>
<dbReference type="AlphaFoldDB" id="A0A917EG78"/>
<reference evidence="4" key="1">
    <citation type="journal article" date="2014" name="Int. J. Syst. Evol. Microbiol.">
        <title>Complete genome sequence of Corynebacterium casei LMG S-19264T (=DSM 44701T), isolated from a smear-ripened cheese.</title>
        <authorList>
            <consortium name="US DOE Joint Genome Institute (JGI-PGF)"/>
            <person name="Walter F."/>
            <person name="Albersmeier A."/>
            <person name="Kalinowski J."/>
            <person name="Ruckert C."/>
        </authorList>
    </citation>
    <scope>NUCLEOTIDE SEQUENCE</scope>
    <source>
        <strain evidence="4">CGMCC 1.15533</strain>
    </source>
</reference>
<dbReference type="SUPFAM" id="SSF55729">
    <property type="entry name" value="Acyl-CoA N-acyltransferases (Nat)"/>
    <property type="match status" value="1"/>
</dbReference>
<feature type="domain" description="N-acetyltransferase" evidence="3">
    <location>
        <begin position="1"/>
        <end position="161"/>
    </location>
</feature>
<dbReference type="EMBL" id="BMJN01000011">
    <property type="protein sequence ID" value="GGE30047.1"/>
    <property type="molecule type" value="Genomic_DNA"/>
</dbReference>
<keyword evidence="1" id="KW-0808">Transferase</keyword>
<dbReference type="CDD" id="cd04301">
    <property type="entry name" value="NAT_SF"/>
    <property type="match status" value="1"/>
</dbReference>
<dbReference type="InterPro" id="IPR000182">
    <property type="entry name" value="GNAT_dom"/>
</dbReference>
<evidence type="ECO:0000256" key="1">
    <source>
        <dbReference type="ARBA" id="ARBA00022679"/>
    </source>
</evidence>